<comment type="caution">
    <text evidence="1">The sequence shown here is derived from an EMBL/GenBank/DDBJ whole genome shotgun (WGS) entry which is preliminary data.</text>
</comment>
<organism evidence="1 2">
    <name type="scientific">Algoriphagus confluentis</name>
    <dbReference type="NCBI Taxonomy" id="1697556"/>
    <lineage>
        <taxon>Bacteria</taxon>
        <taxon>Pseudomonadati</taxon>
        <taxon>Bacteroidota</taxon>
        <taxon>Cytophagia</taxon>
        <taxon>Cytophagales</taxon>
        <taxon>Cyclobacteriaceae</taxon>
        <taxon>Algoriphagus</taxon>
    </lineage>
</organism>
<dbReference type="PROSITE" id="PS51257">
    <property type="entry name" value="PROKAR_LIPOPROTEIN"/>
    <property type="match status" value="1"/>
</dbReference>
<evidence type="ECO:0000313" key="2">
    <source>
        <dbReference type="Proteomes" id="UP001338309"/>
    </source>
</evidence>
<accession>A0ABQ6PIW1</accession>
<name>A0ABQ6PIW1_9BACT</name>
<protein>
    <recommendedName>
        <fullName evidence="3">Lipoprotein</fullName>
    </recommendedName>
</protein>
<evidence type="ECO:0008006" key="3">
    <source>
        <dbReference type="Google" id="ProtNLM"/>
    </source>
</evidence>
<gene>
    <name evidence="1" type="ORF">Aconfl_05290</name>
</gene>
<evidence type="ECO:0000313" key="1">
    <source>
        <dbReference type="EMBL" id="GMQ27887.1"/>
    </source>
</evidence>
<dbReference type="RefSeq" id="WP_338222683.1">
    <property type="nucleotide sequence ID" value="NZ_BTPD01000001.1"/>
</dbReference>
<dbReference type="Proteomes" id="UP001338309">
    <property type="component" value="Unassembled WGS sequence"/>
</dbReference>
<reference evidence="1 2" key="1">
    <citation type="submission" date="2023-08" db="EMBL/GenBank/DDBJ databases">
        <title>Draft genome sequence of Algoriphagus confluentis.</title>
        <authorList>
            <person name="Takatani N."/>
            <person name="Hosokawa M."/>
            <person name="Sawabe T."/>
        </authorList>
    </citation>
    <scope>NUCLEOTIDE SEQUENCE [LARGE SCALE GENOMIC DNA]</scope>
    <source>
        <strain evidence="1 2">NBRC 111222</strain>
    </source>
</reference>
<sequence>MIYFIQRTTGLLSILLLIQACQLFEKENEFELLLLENFEGEEILWEEIFADYDYFQKDRFQFQFKKTSLPSPLNTAEPALMISSFNVSDDVFMGAKRKVGGLKKNRRYQISYEITFASNEPLGI</sequence>
<proteinExistence type="predicted"/>
<keyword evidence="2" id="KW-1185">Reference proteome</keyword>
<dbReference type="EMBL" id="BTPD01000001">
    <property type="protein sequence ID" value="GMQ27887.1"/>
    <property type="molecule type" value="Genomic_DNA"/>
</dbReference>